<reference evidence="2 3" key="1">
    <citation type="submission" date="2021-06" db="EMBL/GenBank/DDBJ databases">
        <title>Caerostris darwini draft genome.</title>
        <authorList>
            <person name="Kono N."/>
            <person name="Arakawa K."/>
        </authorList>
    </citation>
    <scope>NUCLEOTIDE SEQUENCE [LARGE SCALE GENOMIC DNA]</scope>
</reference>
<gene>
    <name evidence="2" type="ORF">CDAR_262341</name>
</gene>
<protein>
    <recommendedName>
        <fullName evidence="4">Ribosomal protein L33</fullName>
    </recommendedName>
</protein>
<accession>A0AAV4QEV5</accession>
<evidence type="ECO:0008006" key="4">
    <source>
        <dbReference type="Google" id="ProtNLM"/>
    </source>
</evidence>
<evidence type="ECO:0000256" key="1">
    <source>
        <dbReference type="SAM" id="MobiDB-lite"/>
    </source>
</evidence>
<comment type="caution">
    <text evidence="2">The sequence shown here is derived from an EMBL/GenBank/DDBJ whole genome shotgun (WGS) entry which is preliminary data.</text>
</comment>
<dbReference type="Proteomes" id="UP001054837">
    <property type="component" value="Unassembled WGS sequence"/>
</dbReference>
<keyword evidence="3" id="KW-1185">Reference proteome</keyword>
<dbReference type="EMBL" id="BPLQ01004228">
    <property type="protein sequence ID" value="GIY06545.1"/>
    <property type="molecule type" value="Genomic_DNA"/>
</dbReference>
<feature type="region of interest" description="Disordered" evidence="1">
    <location>
        <begin position="56"/>
        <end position="80"/>
    </location>
</feature>
<organism evidence="2 3">
    <name type="scientific">Caerostris darwini</name>
    <dbReference type="NCBI Taxonomy" id="1538125"/>
    <lineage>
        <taxon>Eukaryota</taxon>
        <taxon>Metazoa</taxon>
        <taxon>Ecdysozoa</taxon>
        <taxon>Arthropoda</taxon>
        <taxon>Chelicerata</taxon>
        <taxon>Arachnida</taxon>
        <taxon>Araneae</taxon>
        <taxon>Araneomorphae</taxon>
        <taxon>Entelegynae</taxon>
        <taxon>Araneoidea</taxon>
        <taxon>Araneidae</taxon>
        <taxon>Caerostris</taxon>
    </lineage>
</organism>
<evidence type="ECO:0000313" key="2">
    <source>
        <dbReference type="EMBL" id="GIY06545.1"/>
    </source>
</evidence>
<sequence length="80" mass="8971">MKTMFSLKRVAMKADGLDNKPICLQATSFTIAEIGKPSSTLTKSPKKCQRIRNRIDGPSRLQPKNHYNHLDNSKTITVTV</sequence>
<name>A0AAV4QEV5_9ARAC</name>
<evidence type="ECO:0000313" key="3">
    <source>
        <dbReference type="Proteomes" id="UP001054837"/>
    </source>
</evidence>
<dbReference type="AlphaFoldDB" id="A0AAV4QEV5"/>
<proteinExistence type="predicted"/>